<accession>E1THR6</accession>
<dbReference type="InterPro" id="IPR011009">
    <property type="entry name" value="Kinase-like_dom_sf"/>
</dbReference>
<organism evidence="1">
    <name type="scientific">Burkholderia sp. (strain CCGE1003)</name>
    <dbReference type="NCBI Taxonomy" id="640512"/>
    <lineage>
        <taxon>Bacteria</taxon>
        <taxon>Pseudomonadati</taxon>
        <taxon>Pseudomonadota</taxon>
        <taxon>Betaproteobacteria</taxon>
        <taxon>Burkholderiales</taxon>
        <taxon>Burkholderiaceae</taxon>
        <taxon>Burkholderia</taxon>
    </lineage>
</organism>
<sequence>MLGEAIPIAAKVAQLRKAATYPEPSPTVDVVETHMSWVFLTRQYAYKLKKPVRYDHLDFTTLEARRYYCAEELRLNRRLARSVYLDIVPLVVNVNGTIQLGGEGTVTDWLVKMRRLPADRMLDWVLTHGNVTTDDARAIASRLGEFHMTLPAVSITPAEYRRWLRQGIDECERELCDPVFAQSVGQVRSLCAAQRELLKHNSEIFDRRVHEGRIVEGHGDLRPEHVCLAPPLAIIDCLEFSPVYRTLDTADELGFLALECERLGAPEFGQVVLEAYGAVTKDRPGVALVHFYQGYRAGVRAKIAGWHLREEEFRDSPKWLGRTRQYLQLAQQHMHAAERAFDREDLRPRAVR</sequence>
<gene>
    <name evidence="1" type="ordered locus">BC1003_4746</name>
</gene>
<dbReference type="PANTHER" id="PTHR43883:SF1">
    <property type="entry name" value="GLUCONOKINASE"/>
    <property type="match status" value="1"/>
</dbReference>
<dbReference type="STRING" id="640512.BC1003_4746"/>
<dbReference type="InterPro" id="IPR052732">
    <property type="entry name" value="Cell-binding_unc_protein"/>
</dbReference>
<protein>
    <recommendedName>
        <fullName evidence="2">Aminoglycoside phosphotransferase</fullName>
    </recommendedName>
</protein>
<dbReference type="KEGG" id="bgf:BC1003_4746"/>
<reference evidence="1" key="1">
    <citation type="submission" date="2010-09" db="EMBL/GenBank/DDBJ databases">
        <title>Complete sequence of chromosome2 of Burkholderia sp. CCGE1003.</title>
        <authorList>
            <consortium name="US DOE Joint Genome Institute"/>
            <person name="Lucas S."/>
            <person name="Copeland A."/>
            <person name="Lapidus A."/>
            <person name="Cheng J.-F."/>
            <person name="Bruce D."/>
            <person name="Goodwin L."/>
            <person name="Pitluck S."/>
            <person name="Daligault H."/>
            <person name="Davenport K."/>
            <person name="Detter J.C."/>
            <person name="Han C."/>
            <person name="Tapia R."/>
            <person name="Land M."/>
            <person name="Hauser L."/>
            <person name="Jeffries C."/>
            <person name="Kyrpides N."/>
            <person name="Ivanova N."/>
            <person name="Ovchinnikova G."/>
            <person name="Martinez-Romero E."/>
            <person name="Rogel M.A."/>
            <person name="Auchtung J."/>
            <person name="Tiedje J.M."/>
            <person name="Woyke T."/>
        </authorList>
    </citation>
    <scope>NUCLEOTIDE SEQUENCE</scope>
    <source>
        <strain evidence="1">CCGE1003</strain>
    </source>
</reference>
<dbReference type="HOGENOM" id="CLU_026771_0_0_4"/>
<dbReference type="PANTHER" id="PTHR43883">
    <property type="entry name" value="SLR0207 PROTEIN"/>
    <property type="match status" value="1"/>
</dbReference>
<dbReference type="eggNOG" id="COG2187">
    <property type="taxonomic scope" value="Bacteria"/>
</dbReference>
<dbReference type="SUPFAM" id="SSF56112">
    <property type="entry name" value="Protein kinase-like (PK-like)"/>
    <property type="match status" value="1"/>
</dbReference>
<evidence type="ECO:0008006" key="2">
    <source>
        <dbReference type="Google" id="ProtNLM"/>
    </source>
</evidence>
<dbReference type="AlphaFoldDB" id="E1THR6"/>
<evidence type="ECO:0000313" key="1">
    <source>
        <dbReference type="EMBL" id="ADN60675.1"/>
    </source>
</evidence>
<proteinExistence type="predicted"/>
<dbReference type="EMBL" id="CP002218">
    <property type="protein sequence ID" value="ADN60675.1"/>
    <property type="molecule type" value="Genomic_DNA"/>
</dbReference>
<name>E1THR6_BURSG</name>